<accession>A0A1H0Q3W0</accession>
<dbReference type="InterPro" id="IPR022385">
    <property type="entry name" value="Rhs_assc_core"/>
</dbReference>
<dbReference type="EMBL" id="FNJN01000004">
    <property type="protein sequence ID" value="SDP12121.1"/>
    <property type="molecule type" value="Genomic_DNA"/>
</dbReference>
<feature type="compositionally biased region" description="Low complexity" evidence="1">
    <location>
        <begin position="161"/>
        <end position="172"/>
    </location>
</feature>
<feature type="region of interest" description="Disordered" evidence="1">
    <location>
        <begin position="143"/>
        <end position="203"/>
    </location>
</feature>
<dbReference type="Gene3D" id="2.180.10.10">
    <property type="entry name" value="RHS repeat-associated core"/>
    <property type="match status" value="1"/>
</dbReference>
<evidence type="ECO:0000256" key="1">
    <source>
        <dbReference type="SAM" id="MobiDB-lite"/>
    </source>
</evidence>
<organism evidence="2 3">
    <name type="scientific">Microbacterium testaceum (strain StLB037)</name>
    <dbReference type="NCBI Taxonomy" id="979556"/>
    <lineage>
        <taxon>Bacteria</taxon>
        <taxon>Bacillati</taxon>
        <taxon>Actinomycetota</taxon>
        <taxon>Actinomycetes</taxon>
        <taxon>Micrococcales</taxon>
        <taxon>Microbacteriaceae</taxon>
        <taxon>Microbacterium</taxon>
    </lineage>
</organism>
<dbReference type="NCBIfam" id="TIGR03696">
    <property type="entry name" value="Rhs_assc_core"/>
    <property type="match status" value="1"/>
</dbReference>
<dbReference type="Proteomes" id="UP000186456">
    <property type="component" value="Unassembled WGS sequence"/>
</dbReference>
<evidence type="ECO:0000313" key="3">
    <source>
        <dbReference type="Proteomes" id="UP000186456"/>
    </source>
</evidence>
<feature type="compositionally biased region" description="Basic residues" evidence="1">
    <location>
        <begin position="182"/>
        <end position="203"/>
    </location>
</feature>
<protein>
    <submittedName>
        <fullName evidence="2">RHS repeat-associated core domain-containing protein</fullName>
    </submittedName>
</protein>
<proteinExistence type="predicted"/>
<evidence type="ECO:0000313" key="2">
    <source>
        <dbReference type="EMBL" id="SDP12121.1"/>
    </source>
</evidence>
<sequence>MQSGASGVSWLLGDARDVTATATSGRVLADLVSYGDFGGATFATSGWDAAVGYDGQPGHATLGVDEYFARSYDPGVGSWSEADSWRGDLDDPQSLNRYAYVKNSPVSYADAFGFALTRVGGGSGSRQTAYRSEARNEEVRFRNRANAGRSTLGQLPAHTLGMSSGRSGGPSSKRTVSPPRSRSGKRLASRSSRRLKFPVRARD</sequence>
<name>A0A1H0Q3W0_MICTS</name>
<gene>
    <name evidence="2" type="ORF">SAMN04487788_2205</name>
</gene>
<dbReference type="AlphaFoldDB" id="A0A1H0Q3W0"/>
<reference evidence="2 3" key="1">
    <citation type="submission" date="2016-10" db="EMBL/GenBank/DDBJ databases">
        <authorList>
            <person name="de Groot N.N."/>
        </authorList>
    </citation>
    <scope>NUCLEOTIDE SEQUENCE [LARGE SCALE GENOMIC DNA]</scope>
    <source>
        <strain evidence="2 3">StLB037</strain>
    </source>
</reference>